<keyword evidence="2" id="KW-0496">Mitochondrion</keyword>
<accession>A0A101LVF3</accession>
<geneLocation type="mitochondrion" evidence="2"/>
<evidence type="ECO:0000313" key="2">
    <source>
        <dbReference type="EMBL" id="KUM46074.1"/>
    </source>
</evidence>
<evidence type="ECO:0000313" key="3">
    <source>
        <dbReference type="EMBL" id="KUM51039.1"/>
    </source>
</evidence>
<proteinExistence type="predicted"/>
<reference evidence="2" key="1">
    <citation type="journal article" date="2015" name="Genome Biol. Evol.">
        <title>Organellar Genomes of White Spruce (Picea glauca): Assembly and Annotation.</title>
        <authorList>
            <person name="Jackman S.D."/>
            <person name="Warren R.L."/>
            <person name="Gibb E.A."/>
            <person name="Vandervalk B.P."/>
            <person name="Mohamadi H."/>
            <person name="Chu J."/>
            <person name="Raymond A."/>
            <person name="Pleasance S."/>
            <person name="Coope R."/>
            <person name="Wildung M.R."/>
            <person name="Ritland C.E."/>
            <person name="Bousquet J."/>
            <person name="Jones S.J."/>
            <person name="Bohlmann J."/>
            <person name="Birol I."/>
        </authorList>
    </citation>
    <scope>NUCLEOTIDE SEQUENCE [LARGE SCALE GENOMIC DNA]</scope>
    <source>
        <tissue evidence="2">Flushing bud</tissue>
    </source>
</reference>
<dbReference type="AlphaFoldDB" id="A0A101LVF3"/>
<dbReference type="EMBL" id="LKAM01000013">
    <property type="protein sequence ID" value="KUM46074.1"/>
    <property type="molecule type" value="Genomic_DNA"/>
</dbReference>
<name>A0A101LVF3_PICGL</name>
<evidence type="ECO:0000313" key="1">
    <source>
        <dbReference type="EMBL" id="KUM45445.1"/>
    </source>
</evidence>
<dbReference type="EMBL" id="LKAM01000019">
    <property type="protein sequence ID" value="KUM45445.1"/>
    <property type="molecule type" value="Genomic_DNA"/>
</dbReference>
<comment type="caution">
    <text evidence="2">The sequence shown here is derived from an EMBL/GenBank/DDBJ whole genome shotgun (WGS) entry which is preliminary data.</text>
</comment>
<sequence>MTTGMRDEYVNPMADGVVRWQSILSFDTHSEDALQKWQDHNCMNYPLDIALRYG</sequence>
<gene>
    <name evidence="2" type="ORF">ABT39_MTgene1880</name>
    <name evidence="1" type="ORF">ABT39_MTgene2712</name>
    <name evidence="3" type="ORF">ABT39_MTgene885</name>
</gene>
<organism evidence="2">
    <name type="scientific">Picea glauca</name>
    <name type="common">White spruce</name>
    <name type="synonym">Pinus glauca</name>
    <dbReference type="NCBI Taxonomy" id="3330"/>
    <lineage>
        <taxon>Eukaryota</taxon>
        <taxon>Viridiplantae</taxon>
        <taxon>Streptophyta</taxon>
        <taxon>Embryophyta</taxon>
        <taxon>Tracheophyta</taxon>
        <taxon>Spermatophyta</taxon>
        <taxon>Pinopsida</taxon>
        <taxon>Pinidae</taxon>
        <taxon>Conifers I</taxon>
        <taxon>Pinales</taxon>
        <taxon>Pinaceae</taxon>
        <taxon>Picea</taxon>
    </lineage>
</organism>
<protein>
    <submittedName>
        <fullName evidence="2">Uncharacterized protein</fullName>
    </submittedName>
</protein>
<dbReference type="EMBL" id="LKAM01000001">
    <property type="protein sequence ID" value="KUM51039.1"/>
    <property type="molecule type" value="Genomic_DNA"/>
</dbReference>